<dbReference type="Proteomes" id="UP000008963">
    <property type="component" value="Chromosome"/>
</dbReference>
<reference evidence="3" key="1">
    <citation type="journal article" date="2013" name="ISME J.">
        <title>A small predatory core genome in the divergent marine Bacteriovorax marinus SJ and the terrestrial Bdellovibrio bacteriovorus.</title>
        <authorList>
            <person name="Crossman L.C."/>
            <person name="Chen H."/>
            <person name="Cerdeno-Tarraga A.M."/>
            <person name="Brooks K."/>
            <person name="Quail M.A."/>
            <person name="Pineiro S.A."/>
            <person name="Hobley L."/>
            <person name="Sockett R.E."/>
            <person name="Bentley S.D."/>
            <person name="Parkhill J."/>
            <person name="Williams H.N."/>
            <person name="Stine O.C."/>
        </authorList>
    </citation>
    <scope>NUCLEOTIDE SEQUENCE [LARGE SCALE GENOMIC DNA]</scope>
    <source>
        <strain evidence="3">ATCC BAA-682 / DSM 15412 / SJ</strain>
    </source>
</reference>
<gene>
    <name evidence="2" type="ordered locus">BMS_0998</name>
</gene>
<dbReference type="HOGENOM" id="CLU_2105556_0_0_7"/>
<dbReference type="STRING" id="862908.BMS_0998"/>
<dbReference type="OrthoDB" id="5298779at2"/>
<evidence type="ECO:0000313" key="3">
    <source>
        <dbReference type="Proteomes" id="UP000008963"/>
    </source>
</evidence>
<feature type="chain" id="PRO_5003154707" evidence="1">
    <location>
        <begin position="20"/>
        <end position="115"/>
    </location>
</feature>
<protein>
    <submittedName>
        <fullName evidence="2">Exported protein</fullName>
    </submittedName>
</protein>
<evidence type="ECO:0000313" key="2">
    <source>
        <dbReference type="EMBL" id="CBW25882.1"/>
    </source>
</evidence>
<dbReference type="RefSeq" id="WP_014243666.1">
    <property type="nucleotide sequence ID" value="NC_016620.1"/>
</dbReference>
<dbReference type="PATRIC" id="fig|862908.3.peg.949"/>
<organism evidence="2 3">
    <name type="scientific">Halobacteriovorax marinus (strain ATCC BAA-682 / DSM 15412 / SJ)</name>
    <name type="common">Bacteriovorax marinus</name>
    <dbReference type="NCBI Taxonomy" id="862908"/>
    <lineage>
        <taxon>Bacteria</taxon>
        <taxon>Pseudomonadati</taxon>
        <taxon>Bdellovibrionota</taxon>
        <taxon>Bacteriovoracia</taxon>
        <taxon>Bacteriovoracales</taxon>
        <taxon>Halobacteriovoraceae</taxon>
        <taxon>Halobacteriovorax</taxon>
    </lineage>
</organism>
<keyword evidence="1" id="KW-0732">Signal</keyword>
<evidence type="ECO:0000256" key="1">
    <source>
        <dbReference type="SAM" id="SignalP"/>
    </source>
</evidence>
<feature type="signal peptide" evidence="1">
    <location>
        <begin position="1"/>
        <end position="19"/>
    </location>
</feature>
<keyword evidence="3" id="KW-1185">Reference proteome</keyword>
<accession>E1WXS5</accession>
<dbReference type="AlphaFoldDB" id="E1WXS5"/>
<dbReference type="KEGG" id="bmx:BMS_0998"/>
<proteinExistence type="predicted"/>
<name>E1WXS5_HALMS</name>
<dbReference type="EMBL" id="FQ312005">
    <property type="protein sequence ID" value="CBW25882.1"/>
    <property type="molecule type" value="Genomic_DNA"/>
</dbReference>
<sequence length="115" mass="12794">MTKLIVTLFLSLSFCFAGAVETIQCHDKEEISTQLSSQVISLSNAHTHSHSDEDDCADDAGHCSHHCSGIHNIVPALRYKSLSPLISYSLDNCWRFFDHYNSPILDSAKKPPLFS</sequence>